<protein>
    <recommendedName>
        <fullName evidence="5">Methyltransferase domain-containing protein</fullName>
    </recommendedName>
</protein>
<evidence type="ECO:0000256" key="1">
    <source>
        <dbReference type="ARBA" id="ARBA00022603"/>
    </source>
</evidence>
<dbReference type="GO" id="GO:0008168">
    <property type="term" value="F:methyltransferase activity"/>
    <property type="evidence" value="ECO:0007669"/>
    <property type="project" value="UniProtKB-KW"/>
</dbReference>
<dbReference type="AlphaFoldDB" id="A0A1F6MBL8"/>
<dbReference type="PANTHER" id="PTHR13069:SF21">
    <property type="entry name" value="ALKYLATED DNA REPAIR PROTEIN ALKB HOMOLOG 8"/>
    <property type="match status" value="1"/>
</dbReference>
<keyword evidence="1" id="KW-0489">Methyltransferase</keyword>
<sequence length="237" mass="27494">MRHKAEAIIQKTRDDYNKIAGAFSGTRQHVAELMQFRPFLADGQYILDWGCGNGRLLYLLKDFDLHYFGVDQSRNLLKEAKKNPLLEFQDAQFFCTAHKDKNFDDDFFDLVFMIASFHHLPDEKTRLKLLKKIFAEMKPGATLIMTNWNLESDWAKAKLKKDWDDVGDGDYFIPWKDQYGKELANRYYHHFEKDELKALLEKAGFKIKSMYYSSGSLKVNKKEGKNLVSVAAKANGG</sequence>
<dbReference type="EMBL" id="MFQA01000023">
    <property type="protein sequence ID" value="OGH68958.1"/>
    <property type="molecule type" value="Genomic_DNA"/>
</dbReference>
<dbReference type="Proteomes" id="UP000176413">
    <property type="component" value="Unassembled WGS sequence"/>
</dbReference>
<dbReference type="InterPro" id="IPR051422">
    <property type="entry name" value="AlkB_tRNA_MeTrf/Diox"/>
</dbReference>
<evidence type="ECO:0000256" key="2">
    <source>
        <dbReference type="ARBA" id="ARBA00022679"/>
    </source>
</evidence>
<dbReference type="SUPFAM" id="SSF53335">
    <property type="entry name" value="S-adenosyl-L-methionine-dependent methyltransferases"/>
    <property type="match status" value="1"/>
</dbReference>
<dbReference type="PANTHER" id="PTHR13069">
    <property type="entry name" value="ALKYLATED DNA REPAIR PROTEIN ALKB HOMOLOG 8"/>
    <property type="match status" value="1"/>
</dbReference>
<organism evidence="3 4">
    <name type="scientific">Candidatus Magasanikbacteria bacterium RIFCSPHIGHO2_02_FULL_45_10</name>
    <dbReference type="NCBI Taxonomy" id="1798679"/>
    <lineage>
        <taxon>Bacteria</taxon>
        <taxon>Candidatus Magasanikiibacteriota</taxon>
    </lineage>
</organism>
<evidence type="ECO:0008006" key="5">
    <source>
        <dbReference type="Google" id="ProtNLM"/>
    </source>
</evidence>
<reference evidence="3 4" key="1">
    <citation type="journal article" date="2016" name="Nat. Commun.">
        <title>Thousands of microbial genomes shed light on interconnected biogeochemical processes in an aquifer system.</title>
        <authorList>
            <person name="Anantharaman K."/>
            <person name="Brown C.T."/>
            <person name="Hug L.A."/>
            <person name="Sharon I."/>
            <person name="Castelle C.J."/>
            <person name="Probst A.J."/>
            <person name="Thomas B.C."/>
            <person name="Singh A."/>
            <person name="Wilkins M.J."/>
            <person name="Karaoz U."/>
            <person name="Brodie E.L."/>
            <person name="Williams K.H."/>
            <person name="Hubbard S.S."/>
            <person name="Banfield J.F."/>
        </authorList>
    </citation>
    <scope>NUCLEOTIDE SEQUENCE [LARGE SCALE GENOMIC DNA]</scope>
</reference>
<accession>A0A1F6MBL8</accession>
<evidence type="ECO:0000313" key="3">
    <source>
        <dbReference type="EMBL" id="OGH68958.1"/>
    </source>
</evidence>
<dbReference type="Pfam" id="PF13489">
    <property type="entry name" value="Methyltransf_23"/>
    <property type="match status" value="1"/>
</dbReference>
<dbReference type="CDD" id="cd02440">
    <property type="entry name" value="AdoMet_MTases"/>
    <property type="match status" value="1"/>
</dbReference>
<name>A0A1F6MBL8_9BACT</name>
<dbReference type="Gene3D" id="3.40.50.150">
    <property type="entry name" value="Vaccinia Virus protein VP39"/>
    <property type="match status" value="1"/>
</dbReference>
<evidence type="ECO:0000313" key="4">
    <source>
        <dbReference type="Proteomes" id="UP000176413"/>
    </source>
</evidence>
<gene>
    <name evidence="3" type="ORF">A3D53_01395</name>
</gene>
<comment type="caution">
    <text evidence="3">The sequence shown here is derived from an EMBL/GenBank/DDBJ whole genome shotgun (WGS) entry which is preliminary data.</text>
</comment>
<dbReference type="InterPro" id="IPR029063">
    <property type="entry name" value="SAM-dependent_MTases_sf"/>
</dbReference>
<dbReference type="GO" id="GO:0032259">
    <property type="term" value="P:methylation"/>
    <property type="evidence" value="ECO:0007669"/>
    <property type="project" value="UniProtKB-KW"/>
</dbReference>
<keyword evidence="2" id="KW-0808">Transferase</keyword>
<proteinExistence type="predicted"/>